<dbReference type="KEGG" id="xpo:XPG1_0183"/>
<gene>
    <name evidence="1" type="ORF">XPG1_0183</name>
</gene>
<sequence length="203" mass="22739">MLHLSSVIEGQESTFYPIPATTPVYTIGSNIISLDYLRWPDIDGFESGDLISDGDDHFWVKLTKYDNAQEGDIIVFYIGTQRTEHTLVIQDPDKDLGHYNIKLPYDMFPRGKFVLFKYIVILKNGTIEVSIPKPLTYQGGANPKPDPDVVRDYYPCIVYTSLGPALGESVPAGTYVNYDNLKYYPNSSEPAGSRTGLNIAIMQ</sequence>
<evidence type="ECO:0000313" key="1">
    <source>
        <dbReference type="EMBL" id="CDG19838.1"/>
    </source>
</evidence>
<protein>
    <submittedName>
        <fullName evidence="1">Uncharacterized protein</fullName>
    </submittedName>
</protein>
<organism evidence="1 2">
    <name type="scientific">Xenorhabdus poinarii G6</name>
    <dbReference type="NCBI Taxonomy" id="1354304"/>
    <lineage>
        <taxon>Bacteria</taxon>
        <taxon>Pseudomonadati</taxon>
        <taxon>Pseudomonadota</taxon>
        <taxon>Gammaproteobacteria</taxon>
        <taxon>Enterobacterales</taxon>
        <taxon>Morganellaceae</taxon>
        <taxon>Xenorhabdus</taxon>
    </lineage>
</organism>
<proteinExistence type="predicted"/>
<dbReference type="AlphaFoldDB" id="A0A068QY25"/>
<dbReference type="OrthoDB" id="6448169at2"/>
<name>A0A068QY25_9GAMM</name>
<reference evidence="1 2" key="1">
    <citation type="submission" date="2013-07" db="EMBL/GenBank/DDBJ databases">
        <authorList>
            <person name="Genoscope - CEA"/>
        </authorList>
    </citation>
    <scope>NUCLEOTIDE SEQUENCE [LARGE SCALE GENOMIC DNA]</scope>
    <source>
        <strain evidence="1 2">G6</strain>
    </source>
</reference>
<accession>A0A068QY25</accession>
<dbReference type="EMBL" id="FO704551">
    <property type="protein sequence ID" value="CDG19838.1"/>
    <property type="molecule type" value="Genomic_DNA"/>
</dbReference>
<keyword evidence="2" id="KW-1185">Reference proteome</keyword>
<dbReference type="HOGENOM" id="CLU_1348495_0_0_6"/>
<dbReference type="STRING" id="1354304.XPG1_0183"/>
<evidence type="ECO:0000313" key="2">
    <source>
        <dbReference type="Proteomes" id="UP000032735"/>
    </source>
</evidence>
<dbReference type="RefSeq" id="WP_157879408.1">
    <property type="nucleotide sequence ID" value="NZ_FO704551.1"/>
</dbReference>
<dbReference type="Proteomes" id="UP000032735">
    <property type="component" value="Chromosome"/>
</dbReference>